<name>A0A1H4ZT28_9NOCA</name>
<dbReference type="Pfam" id="PF12680">
    <property type="entry name" value="SnoaL_2"/>
    <property type="match status" value="1"/>
</dbReference>
<reference evidence="3" key="1">
    <citation type="submission" date="2016-10" db="EMBL/GenBank/DDBJ databases">
        <authorList>
            <person name="Varghese N."/>
            <person name="Submissions S."/>
        </authorList>
    </citation>
    <scope>NUCLEOTIDE SEQUENCE [LARGE SCALE GENOMIC DNA]</scope>
    <source>
        <strain evidence="3">DSM 44498</strain>
    </source>
</reference>
<proteinExistence type="predicted"/>
<dbReference type="Proteomes" id="UP000183561">
    <property type="component" value="Unassembled WGS sequence"/>
</dbReference>
<sequence>MTNTNAEALKAAFAAADEGNPVPLVELYSDEMTWAGFTLEGTLRLYTKAEFLEAFGVLAKLDESRNEVVSVDVVGDDLVTANVRAYRRLGELELDTTIVMTHRFEDGKVTRGTDMCSATFEEFWAKTGLSV</sequence>
<organism evidence="2 3">
    <name type="scientific">Rhodococcus koreensis</name>
    <dbReference type="NCBI Taxonomy" id="99653"/>
    <lineage>
        <taxon>Bacteria</taxon>
        <taxon>Bacillati</taxon>
        <taxon>Actinomycetota</taxon>
        <taxon>Actinomycetes</taxon>
        <taxon>Mycobacteriales</taxon>
        <taxon>Nocardiaceae</taxon>
        <taxon>Rhodococcus</taxon>
    </lineage>
</organism>
<feature type="domain" description="SnoaL-like" evidence="1">
    <location>
        <begin position="10"/>
        <end position="111"/>
    </location>
</feature>
<dbReference type="EMBL" id="FNSV01000005">
    <property type="protein sequence ID" value="SED32621.1"/>
    <property type="molecule type" value="Genomic_DNA"/>
</dbReference>
<dbReference type="InterPro" id="IPR037401">
    <property type="entry name" value="SnoaL-like"/>
</dbReference>
<accession>A0A1H4ZT28</accession>
<dbReference type="OrthoDB" id="3574488at2"/>
<dbReference type="Gene3D" id="3.10.450.50">
    <property type="match status" value="1"/>
</dbReference>
<evidence type="ECO:0000259" key="1">
    <source>
        <dbReference type="Pfam" id="PF12680"/>
    </source>
</evidence>
<evidence type="ECO:0000313" key="2">
    <source>
        <dbReference type="EMBL" id="SED32621.1"/>
    </source>
</evidence>
<evidence type="ECO:0000313" key="3">
    <source>
        <dbReference type="Proteomes" id="UP000183561"/>
    </source>
</evidence>
<dbReference type="AlphaFoldDB" id="A0A1H4ZT28"/>
<dbReference type="RefSeq" id="WP_072944239.1">
    <property type="nucleotide sequence ID" value="NZ_FNSV01000005.1"/>
</dbReference>
<dbReference type="InterPro" id="IPR032710">
    <property type="entry name" value="NTF2-like_dom_sf"/>
</dbReference>
<protein>
    <submittedName>
        <fullName evidence="2">Ketosteroid isomerase-related protein</fullName>
    </submittedName>
</protein>
<dbReference type="SUPFAM" id="SSF54427">
    <property type="entry name" value="NTF2-like"/>
    <property type="match status" value="1"/>
</dbReference>
<gene>
    <name evidence="2" type="ORF">SAMN04490239_7817</name>
</gene>
<keyword evidence="3" id="KW-1185">Reference proteome</keyword>
<dbReference type="GO" id="GO:0016853">
    <property type="term" value="F:isomerase activity"/>
    <property type="evidence" value="ECO:0007669"/>
    <property type="project" value="UniProtKB-KW"/>
</dbReference>
<keyword evidence="2" id="KW-0413">Isomerase</keyword>